<proteinExistence type="predicted"/>
<feature type="chain" id="PRO_5019764918" evidence="1">
    <location>
        <begin position="20"/>
        <end position="426"/>
    </location>
</feature>
<evidence type="ECO:0000313" key="3">
    <source>
        <dbReference type="Proteomes" id="UP000292052"/>
    </source>
</evidence>
<accession>A0A482W3E2</accession>
<dbReference type="AlphaFoldDB" id="A0A482W3E2"/>
<feature type="signal peptide" evidence="1">
    <location>
        <begin position="1"/>
        <end position="19"/>
    </location>
</feature>
<name>A0A482W3E2_ASBVE</name>
<keyword evidence="1" id="KW-0732">Signal</keyword>
<organism evidence="2 3">
    <name type="scientific">Asbolus verrucosus</name>
    <name type="common">Desert ironclad beetle</name>
    <dbReference type="NCBI Taxonomy" id="1661398"/>
    <lineage>
        <taxon>Eukaryota</taxon>
        <taxon>Metazoa</taxon>
        <taxon>Ecdysozoa</taxon>
        <taxon>Arthropoda</taxon>
        <taxon>Hexapoda</taxon>
        <taxon>Insecta</taxon>
        <taxon>Pterygota</taxon>
        <taxon>Neoptera</taxon>
        <taxon>Endopterygota</taxon>
        <taxon>Coleoptera</taxon>
        <taxon>Polyphaga</taxon>
        <taxon>Cucujiformia</taxon>
        <taxon>Tenebrionidae</taxon>
        <taxon>Pimeliinae</taxon>
        <taxon>Asbolus</taxon>
    </lineage>
</organism>
<evidence type="ECO:0000256" key="1">
    <source>
        <dbReference type="SAM" id="SignalP"/>
    </source>
</evidence>
<dbReference type="EMBL" id="QDEB01033273">
    <property type="protein sequence ID" value="RZC39566.1"/>
    <property type="molecule type" value="Genomic_DNA"/>
</dbReference>
<comment type="caution">
    <text evidence="2">The sequence shown here is derived from an EMBL/GenBank/DDBJ whole genome shotgun (WGS) entry which is preliminary data.</text>
</comment>
<evidence type="ECO:0000313" key="2">
    <source>
        <dbReference type="EMBL" id="RZC39566.1"/>
    </source>
</evidence>
<reference evidence="2 3" key="1">
    <citation type="submission" date="2017-03" db="EMBL/GenBank/DDBJ databases">
        <title>Genome of the blue death feigning beetle - Asbolus verrucosus.</title>
        <authorList>
            <person name="Rider S.D."/>
        </authorList>
    </citation>
    <scope>NUCLEOTIDE SEQUENCE [LARGE SCALE GENOMIC DNA]</scope>
    <source>
        <strain evidence="2">Butters</strain>
        <tissue evidence="2">Head and leg muscle</tissue>
    </source>
</reference>
<gene>
    <name evidence="2" type="ORF">BDFB_005013</name>
</gene>
<dbReference type="OrthoDB" id="6718688at2759"/>
<dbReference type="Proteomes" id="UP000292052">
    <property type="component" value="Unassembled WGS sequence"/>
</dbReference>
<protein>
    <submittedName>
        <fullName evidence="2">Uncharacterized protein</fullName>
    </submittedName>
</protein>
<keyword evidence="3" id="KW-1185">Reference proteome</keyword>
<sequence>MNFINTLTIVTVLFSIAKGQTTDEIPPEDYIVQLKFKLREERIPAIVNYLLNNSLVQHDISTEDIIQLSKLDRYNLEETTQAFNYFNISAATAFSVDTLEAILGNLEIDFGDFYRSAKDKLGLDDATTQQVLKDLSINQINFLMALANQGYIYDTLRDGNYDEEHVNAALTTISKNRNEVYVAVKDTILETVLAMNSSEFMAILKENGWNRRTSYALWEALNITTRDVYEVEKFRNIFTAIYDSLNRNLSIAVFVDRNKLATHEQVYKHFDNNVDGITIKIEAEELEVEPRQSNKLGTNIVELTTKQDRAKYIEITESYNSTENCTYVTFIDGNVNAVRVEVDDSLSVQTTGGLTFNLGSPLTCQGYLYGLAREEKDGAIIFDKFYLKGAIPADEEEELLSGGGSINCSQLLLSLIFNLFFCFVLL</sequence>